<name>A0A926IMR9_9FIRM</name>
<dbReference type="PANTHER" id="PTHR30404">
    <property type="entry name" value="N-ACETYLMURAMOYL-L-ALANINE AMIDASE"/>
    <property type="match status" value="1"/>
</dbReference>
<comment type="caution">
    <text evidence="3">The sequence shown here is derived from an EMBL/GenBank/DDBJ whole genome shotgun (WGS) entry which is preliminary data.</text>
</comment>
<proteinExistence type="predicted"/>
<evidence type="ECO:0000313" key="4">
    <source>
        <dbReference type="Proteomes" id="UP000601522"/>
    </source>
</evidence>
<dbReference type="SUPFAM" id="SSF53187">
    <property type="entry name" value="Zn-dependent exopeptidases"/>
    <property type="match status" value="1"/>
</dbReference>
<evidence type="ECO:0000259" key="2">
    <source>
        <dbReference type="SMART" id="SM00646"/>
    </source>
</evidence>
<reference evidence="3 4" key="1">
    <citation type="submission" date="2020-08" db="EMBL/GenBank/DDBJ databases">
        <title>Genome public.</title>
        <authorList>
            <person name="Liu C."/>
            <person name="Sun Q."/>
        </authorList>
    </citation>
    <scope>NUCLEOTIDE SEQUENCE [LARGE SCALE GENOMIC DNA]</scope>
    <source>
        <strain evidence="3 4">NSJ-26</strain>
    </source>
</reference>
<dbReference type="Gene3D" id="3.40.630.40">
    <property type="entry name" value="Zn-dependent exopeptidases"/>
    <property type="match status" value="1"/>
</dbReference>
<accession>A0A926IMR9</accession>
<dbReference type="SMART" id="SM00646">
    <property type="entry name" value="Ami_3"/>
    <property type="match status" value="1"/>
</dbReference>
<dbReference type="GO" id="GO:0009253">
    <property type="term" value="P:peptidoglycan catabolic process"/>
    <property type="evidence" value="ECO:0007669"/>
    <property type="project" value="InterPro"/>
</dbReference>
<keyword evidence="4" id="KW-1185">Reference proteome</keyword>
<evidence type="ECO:0000256" key="1">
    <source>
        <dbReference type="ARBA" id="ARBA00022801"/>
    </source>
</evidence>
<gene>
    <name evidence="3" type="ORF">H8689_07275</name>
</gene>
<protein>
    <submittedName>
        <fullName evidence="3">N-acetylmuramoyl-L-alanine amidase</fullName>
    </submittedName>
</protein>
<dbReference type="AlphaFoldDB" id="A0A926IMR9"/>
<dbReference type="EMBL" id="JACRTK010000003">
    <property type="protein sequence ID" value="MBC8590911.1"/>
    <property type="molecule type" value="Genomic_DNA"/>
</dbReference>
<organism evidence="3 4">
    <name type="scientific">Wansuia hejianensis</name>
    <dbReference type="NCBI Taxonomy" id="2763667"/>
    <lineage>
        <taxon>Bacteria</taxon>
        <taxon>Bacillati</taxon>
        <taxon>Bacillota</taxon>
        <taxon>Clostridia</taxon>
        <taxon>Lachnospirales</taxon>
        <taxon>Lachnospiraceae</taxon>
        <taxon>Wansuia</taxon>
    </lineage>
</organism>
<dbReference type="InterPro" id="IPR002508">
    <property type="entry name" value="MurNAc-LAA_cat"/>
</dbReference>
<dbReference type="GO" id="GO:0030288">
    <property type="term" value="C:outer membrane-bounded periplasmic space"/>
    <property type="evidence" value="ECO:0007669"/>
    <property type="project" value="TreeGrafter"/>
</dbReference>
<sequence>MKLKKSRVIFLLILIFIAVKVFQIRLLSSENIIVIDPGHGGMDPGTVGINQSLEKDINLDISKKLYKKLRLKGYKVVLTRNNDEYIENIERANLANKKRARVFVSIHCNSIESDNHTNGVQVLYHPNRNDKVNNLHNSVLAQEVLDSILLNTGAVNKSIVERTDLIVLNQTKMPAVIVECGFLSNKQEADLLLTKEYQNKIVNGIIGGLERYVN</sequence>
<dbReference type="PANTHER" id="PTHR30404:SF0">
    <property type="entry name" value="N-ACETYLMURAMOYL-L-ALANINE AMIDASE AMIC"/>
    <property type="match status" value="1"/>
</dbReference>
<dbReference type="Pfam" id="PF01520">
    <property type="entry name" value="Amidase_3"/>
    <property type="match status" value="1"/>
</dbReference>
<keyword evidence="1" id="KW-0378">Hydrolase</keyword>
<feature type="domain" description="MurNAc-LAA" evidence="2">
    <location>
        <begin position="92"/>
        <end position="210"/>
    </location>
</feature>
<dbReference type="GO" id="GO:0008745">
    <property type="term" value="F:N-acetylmuramoyl-L-alanine amidase activity"/>
    <property type="evidence" value="ECO:0007669"/>
    <property type="project" value="InterPro"/>
</dbReference>
<dbReference type="InterPro" id="IPR050695">
    <property type="entry name" value="N-acetylmuramoyl_amidase_3"/>
</dbReference>
<dbReference type="CDD" id="cd02696">
    <property type="entry name" value="MurNAc-LAA"/>
    <property type="match status" value="1"/>
</dbReference>
<dbReference type="RefSeq" id="WP_249323750.1">
    <property type="nucleotide sequence ID" value="NZ_JACRTK010000003.1"/>
</dbReference>
<dbReference type="Proteomes" id="UP000601522">
    <property type="component" value="Unassembled WGS sequence"/>
</dbReference>
<evidence type="ECO:0000313" key="3">
    <source>
        <dbReference type="EMBL" id="MBC8590911.1"/>
    </source>
</evidence>